<evidence type="ECO:0000313" key="2">
    <source>
        <dbReference type="EMBL" id="UYH51334.1"/>
    </source>
</evidence>
<feature type="region of interest" description="Disordered" evidence="1">
    <location>
        <begin position="149"/>
        <end position="228"/>
    </location>
</feature>
<proteinExistence type="predicted"/>
<reference evidence="2" key="1">
    <citation type="submission" date="2022-10" db="EMBL/GenBank/DDBJ databases">
        <title>Candidatus Kirkpatrella diaphorinas gen. nov., sp. nov., an uncultured endosymbiont identified in a population of Diaphorina citri from Hawaii.</title>
        <authorList>
            <person name="Henry E.M."/>
            <person name="Carlson C.R."/>
            <person name="Kuo Y.-W."/>
        </authorList>
    </citation>
    <scope>NUCLEOTIDE SEQUENCE</scope>
    <source>
        <strain evidence="2">CADCRV1</strain>
    </source>
</reference>
<keyword evidence="3" id="KW-1185">Reference proteome</keyword>
<organism evidence="2 3">
    <name type="scientific">Candidatus Kirkpatrickella diaphorinae</name>
    <dbReference type="NCBI Taxonomy" id="2984322"/>
    <lineage>
        <taxon>Bacteria</taxon>
        <taxon>Pseudomonadati</taxon>
        <taxon>Pseudomonadota</taxon>
        <taxon>Alphaproteobacteria</taxon>
        <taxon>Acetobacterales</taxon>
        <taxon>Acetobacteraceae</taxon>
        <taxon>Candidatus Kirkpatrickella</taxon>
    </lineage>
</organism>
<dbReference type="EMBL" id="CP107052">
    <property type="protein sequence ID" value="UYH51334.1"/>
    <property type="molecule type" value="Genomic_DNA"/>
</dbReference>
<gene>
    <name evidence="2" type="ORF">N5W20_00125</name>
</gene>
<feature type="compositionally biased region" description="Polar residues" evidence="1">
    <location>
        <begin position="208"/>
        <end position="217"/>
    </location>
</feature>
<feature type="compositionally biased region" description="Basic and acidic residues" evidence="1">
    <location>
        <begin position="159"/>
        <end position="169"/>
    </location>
</feature>
<protein>
    <submittedName>
        <fullName evidence="2">DUF2155 domain-containing protein</fullName>
    </submittedName>
</protein>
<dbReference type="InterPro" id="IPR019225">
    <property type="entry name" value="DUF2155"/>
</dbReference>
<name>A0ABY6GIK0_9PROT</name>
<dbReference type="Proteomes" id="UP001163831">
    <property type="component" value="Chromosome"/>
</dbReference>
<sequence>MMRRARRVEGRLIAVALLGLIGHVTEGDTARAADLVAPPVMYAPNLWQGKSVAVIRILRRVDSHIEEMTIPVGQEGQYKTLHLHVEQCVEKPPTLPRDAAARLSIRDDTNPDFHFDGWIVQNAPALSTYTNPLYGVSVVRCEGNPVAPLLAPLPAPVKPDPDAVKKPEDAQGPTREAAGPQLSSPNSQTPQEAAPFELAPGGQGLTAPANSAPSSKMPQDAPLQLAPP</sequence>
<accession>A0ABY6GIK0</accession>
<evidence type="ECO:0000313" key="3">
    <source>
        <dbReference type="Proteomes" id="UP001163831"/>
    </source>
</evidence>
<feature type="compositionally biased region" description="Polar residues" evidence="1">
    <location>
        <begin position="181"/>
        <end position="191"/>
    </location>
</feature>
<evidence type="ECO:0000256" key="1">
    <source>
        <dbReference type="SAM" id="MobiDB-lite"/>
    </source>
</evidence>
<dbReference type="RefSeq" id="WP_319806928.1">
    <property type="nucleotide sequence ID" value="NZ_CP107052.1"/>
</dbReference>
<dbReference type="Pfam" id="PF09923">
    <property type="entry name" value="DUF2155"/>
    <property type="match status" value="1"/>
</dbReference>